<dbReference type="Proteomes" id="UP000265515">
    <property type="component" value="Unassembled WGS sequence"/>
</dbReference>
<dbReference type="GO" id="GO:0043138">
    <property type="term" value="F:3'-5' DNA helicase activity"/>
    <property type="evidence" value="ECO:0007669"/>
    <property type="project" value="TreeGrafter"/>
</dbReference>
<dbReference type="GO" id="GO:0005524">
    <property type="term" value="F:ATP binding"/>
    <property type="evidence" value="ECO:0007669"/>
    <property type="project" value="UniProtKB-KW"/>
</dbReference>
<dbReference type="InterPro" id="IPR000626">
    <property type="entry name" value="Ubiquitin-like_dom"/>
</dbReference>
<evidence type="ECO:0000256" key="3">
    <source>
        <dbReference type="SAM" id="MobiDB-lite"/>
    </source>
</evidence>
<feature type="compositionally biased region" description="Basic and acidic residues" evidence="3">
    <location>
        <begin position="300"/>
        <end position="319"/>
    </location>
</feature>
<dbReference type="Gene3D" id="3.40.50.300">
    <property type="entry name" value="P-loop containing nucleotide triphosphate hydrolases"/>
    <property type="match status" value="2"/>
</dbReference>
<feature type="region of interest" description="Disordered" evidence="3">
    <location>
        <begin position="184"/>
        <end position="204"/>
    </location>
</feature>
<sequence>MARPEVEVTVKTLTGKAVRIELHESATVNDLMQRSEIELGEPQGVKYRLFLRGVRLESDKLIKSLNVKEGEAFVLIGFTAKKRLKAEWRSRDEPTEDLRRLETPSADVRRKGQSHVLSSRMEGGSGMPSLHMAPERADERPKMAVERVDERPAHLTMRDQHTLVTKAQQSHQTQRMRDGGNEIRRQTAQDPSPQDSSVPSCLDASLAGKSHVPQENDCCADVLKTYRKKGNAHCVEKCAAQVAGSFTLPSGKDGCCELSGRDSVGEEGLVMSTARKQQCAVEAVRREILADAQSIPGMEDTLRNGERMGDQSEQADGHGRKISSGNTRRACPKQASEVAEDDRVALCDDGSFSGDDRCRMKGIASHAGSKHSACDSKSIAAASGGLVKEERHHPNRLDDEVVGDKGARNVGENVEKEESDGEKAKERMPGHVTSRAQESKAQRGPGGKGGGRSASRSDKEESDFVWPPDLERLIKLFDILNSVYGFLQRQHVQATWRNVRAAMEQLSACSGLKINAEDVAAMATLCPRIVWIRDKTGEGESLSFTIDLVDPTRPLSDQLMEAQIMPPTPAGETEPWDLIPAGGRKLTNKMIQGPMDRRRRGFQETLMGLLQARHRQFLAQLGVKENRGKKRSKSSDWHPDFQLSDVSLADLLSDACSARAANPAVDRSTGEVVGSLPSESRHDTGEGYGSNAKSLWERFESAEVPARPPRVLKKIPRCTSTKSYSPAEMLDHLREGLGSVGQVTHCQYKPPRKPSYGSLERPLSEATIAALKKKKIADLYVHQTSAINAIVQGRHVVVATSTASGKSLCYNIPVLEAFSSCPDTCALYMFPTKALAQDQLRALVELTSNMPVIPVMGVYDGDTPQDRRPSLRNEAQLLITNPDMLHVSILPVYQQFKRFLSSLKYVVVDEAHMYRGVFGCHTALIIRRLRRICSRVFGVHPTFVVCSATVANPKEHAQELIGLQDIEVVLEDGSPCAEKYFVLWNPPLIMLPQRKSRKRKSQHMAKKMKAELKGTVPRTSATAYNYNDDNNNNTNNNGPVDLEERPQPLGQQPTEEGAPVQSYRSSPIVEVALLMAEMVQHGLRCLAFCTTRKLCELVLVYASETLKETAPHLADSIRSYRAGYTPEDRRAIEADLFGGMLRGVAATNALELGVDVGSLDVTLHLGFPGTVASLWQQSGRAGRREQSSLAIYVAFNGPLDQYFMRNPEKLFSRPIENAQVDAHNPQAVDQHLVCAAAELPIQVDVDDVFFGAGVERSIALLVEKGLLGRHPTHPTIDSAWHYIGKATYPSHGVSIRSIDPGKYVVVNEETNDVIEEIEENKAFFEVYDGAVYMHQGKTYLVKTVNINTKEAIVRQATLNYYTKMRDLTDVQVMGGALAYPCNIAEERDHLSSTAQCTMAKVITQFLGFRRVWQGTNQVFDQVDLFLPSVEYTTQASWIRIPRRLREKVQEKGVSFRDSLHAACHAVINVLPLYVMCNVSDVGTECASPHDTRYFPERILIYDRHPGGIGISSQARVIFAELLQAAVELVTSCNCTIPEGCPNCVQYFGCGEYNHALIKEGAIIILQGVVAAESAYRDDSERPESFHYYGPDGEKYTWIYEKGAQTAAKSSVVSPSRN</sequence>
<proteinExistence type="predicted"/>
<dbReference type="SUPFAM" id="SSF46785">
    <property type="entry name" value="Winged helix' DNA-binding domain"/>
    <property type="match status" value="1"/>
</dbReference>
<dbReference type="InterPro" id="IPR027417">
    <property type="entry name" value="P-loop_NTPase"/>
</dbReference>
<keyword evidence="1" id="KW-0547">Nucleotide-binding</keyword>
<dbReference type="SMART" id="SM01075">
    <property type="entry name" value="CDT1"/>
    <property type="match status" value="1"/>
</dbReference>
<dbReference type="InterPro" id="IPR011545">
    <property type="entry name" value="DEAD/DEAH_box_helicase_dom"/>
</dbReference>
<evidence type="ECO:0000259" key="5">
    <source>
        <dbReference type="PROSITE" id="PS51192"/>
    </source>
</evidence>
<dbReference type="PANTHER" id="PTHR47957:SF3">
    <property type="entry name" value="ATP-DEPENDENT HELICASE HRQ1"/>
    <property type="match status" value="1"/>
</dbReference>
<dbReference type="Pfam" id="PF00271">
    <property type="entry name" value="Helicase_C"/>
    <property type="match status" value="1"/>
</dbReference>
<protein>
    <submittedName>
        <fullName evidence="7">Uncharacterized protein</fullName>
    </submittedName>
</protein>
<dbReference type="EMBL" id="BFEA01000827">
    <property type="protein sequence ID" value="GBG90630.1"/>
    <property type="molecule type" value="Genomic_DNA"/>
</dbReference>
<name>A0A388M7W0_CHABU</name>
<feature type="compositionally biased region" description="Low complexity" evidence="3">
    <location>
        <begin position="1021"/>
        <end position="1037"/>
    </location>
</feature>
<feature type="region of interest" description="Disordered" evidence="3">
    <location>
        <begin position="88"/>
        <end position="139"/>
    </location>
</feature>
<dbReference type="Pfam" id="PF08839">
    <property type="entry name" value="CDT1"/>
    <property type="match status" value="1"/>
</dbReference>
<feature type="region of interest" description="Disordered" evidence="3">
    <location>
        <begin position="1019"/>
        <end position="1062"/>
    </location>
</feature>
<evidence type="ECO:0000259" key="6">
    <source>
        <dbReference type="PROSITE" id="PS51194"/>
    </source>
</evidence>
<dbReference type="OMA" id="QVDAHNP"/>
<accession>A0A388M7W0</accession>
<feature type="region of interest" description="Disordered" evidence="3">
    <location>
        <begin position="386"/>
        <end position="463"/>
    </location>
</feature>
<dbReference type="InterPro" id="IPR014939">
    <property type="entry name" value="CDT1_Gemini-bd-like"/>
</dbReference>
<dbReference type="SMART" id="SM00487">
    <property type="entry name" value="DEXDc"/>
    <property type="match status" value="1"/>
</dbReference>
<dbReference type="CDD" id="cd17039">
    <property type="entry name" value="Ubl_ubiquitin_like"/>
    <property type="match status" value="1"/>
</dbReference>
<dbReference type="InterPro" id="IPR029071">
    <property type="entry name" value="Ubiquitin-like_domsf"/>
</dbReference>
<feature type="domain" description="Helicase ATP-binding" evidence="5">
    <location>
        <begin position="787"/>
        <end position="968"/>
    </location>
</feature>
<dbReference type="SMART" id="SM00490">
    <property type="entry name" value="HELICc"/>
    <property type="match status" value="1"/>
</dbReference>
<dbReference type="InterPro" id="IPR014001">
    <property type="entry name" value="Helicase_ATP-bd"/>
</dbReference>
<evidence type="ECO:0000313" key="7">
    <source>
        <dbReference type="EMBL" id="GBG90630.1"/>
    </source>
</evidence>
<feature type="domain" description="Ubiquitin-like" evidence="4">
    <location>
        <begin position="6"/>
        <end position="76"/>
    </location>
</feature>
<evidence type="ECO:0000256" key="2">
    <source>
        <dbReference type="ARBA" id="ARBA00022840"/>
    </source>
</evidence>
<evidence type="ECO:0000256" key="1">
    <source>
        <dbReference type="ARBA" id="ARBA00022741"/>
    </source>
</evidence>
<dbReference type="SUPFAM" id="SSF54236">
    <property type="entry name" value="Ubiquitin-like"/>
    <property type="match status" value="1"/>
</dbReference>
<dbReference type="OrthoDB" id="18781at2759"/>
<dbReference type="GO" id="GO:0006289">
    <property type="term" value="P:nucleotide-excision repair"/>
    <property type="evidence" value="ECO:0007669"/>
    <property type="project" value="TreeGrafter"/>
</dbReference>
<feature type="region of interest" description="Disordered" evidence="3">
    <location>
        <begin position="299"/>
        <end position="340"/>
    </location>
</feature>
<gene>
    <name evidence="7" type="ORF">CBR_g50975</name>
</gene>
<dbReference type="Pfam" id="PF09369">
    <property type="entry name" value="MZB"/>
    <property type="match status" value="1"/>
</dbReference>
<dbReference type="PANTHER" id="PTHR47957">
    <property type="entry name" value="ATP-DEPENDENT HELICASE HRQ1"/>
    <property type="match status" value="1"/>
</dbReference>
<dbReference type="InterPro" id="IPR018973">
    <property type="entry name" value="MZB"/>
</dbReference>
<dbReference type="Gene3D" id="3.10.20.90">
    <property type="entry name" value="Phosphatidylinositol 3-kinase Catalytic Subunit, Chain A, domain 1"/>
    <property type="match status" value="1"/>
</dbReference>
<keyword evidence="2" id="KW-0067">ATP-binding</keyword>
<keyword evidence="8" id="KW-1185">Reference proteome</keyword>
<dbReference type="STRING" id="69332.A0A388M7W0"/>
<dbReference type="GO" id="GO:0005634">
    <property type="term" value="C:nucleus"/>
    <property type="evidence" value="ECO:0007669"/>
    <property type="project" value="TreeGrafter"/>
</dbReference>
<feature type="compositionally biased region" description="Basic and acidic residues" evidence="3">
    <location>
        <begin position="387"/>
        <end position="429"/>
    </location>
</feature>
<dbReference type="Gramene" id="GBG90630">
    <property type="protein sequence ID" value="GBG90630"/>
    <property type="gene ID" value="CBR_g50975"/>
</dbReference>
<dbReference type="GO" id="GO:0003676">
    <property type="term" value="F:nucleic acid binding"/>
    <property type="evidence" value="ECO:0007669"/>
    <property type="project" value="InterPro"/>
</dbReference>
<dbReference type="CDD" id="cd18797">
    <property type="entry name" value="SF2_C_Hrq"/>
    <property type="match status" value="1"/>
</dbReference>
<feature type="domain" description="Helicase C-terminal" evidence="6">
    <location>
        <begin position="1077"/>
        <end position="1226"/>
    </location>
</feature>
<feature type="compositionally biased region" description="Basic and acidic residues" evidence="3">
    <location>
        <begin position="88"/>
        <end position="110"/>
    </location>
</feature>
<evidence type="ECO:0000313" key="8">
    <source>
        <dbReference type="Proteomes" id="UP000265515"/>
    </source>
</evidence>
<dbReference type="FunFam" id="3.40.50.300:FF:001137">
    <property type="entry name" value="DEAD/DEAH box helicase"/>
    <property type="match status" value="1"/>
</dbReference>
<dbReference type="PROSITE" id="PS51194">
    <property type="entry name" value="HELICASE_CTER"/>
    <property type="match status" value="1"/>
</dbReference>
<comment type="caution">
    <text evidence="7">The sequence shown here is derived from an EMBL/GenBank/DDBJ whole genome shotgun (WGS) entry which is preliminary data.</text>
</comment>
<dbReference type="PROSITE" id="PS51192">
    <property type="entry name" value="HELICASE_ATP_BIND_1"/>
    <property type="match status" value="1"/>
</dbReference>
<dbReference type="InterPro" id="IPR036390">
    <property type="entry name" value="WH_DNA-bd_sf"/>
</dbReference>
<dbReference type="SUPFAM" id="SSF52540">
    <property type="entry name" value="P-loop containing nucleoside triphosphate hydrolases"/>
    <property type="match status" value="2"/>
</dbReference>
<dbReference type="CDD" id="cd17923">
    <property type="entry name" value="DEXHc_Hrq1-like"/>
    <property type="match status" value="1"/>
</dbReference>
<dbReference type="InterPro" id="IPR055227">
    <property type="entry name" value="HRQ1_WHD"/>
</dbReference>
<organism evidence="7 8">
    <name type="scientific">Chara braunii</name>
    <name type="common">Braun's stonewort</name>
    <dbReference type="NCBI Taxonomy" id="69332"/>
    <lineage>
        <taxon>Eukaryota</taxon>
        <taxon>Viridiplantae</taxon>
        <taxon>Streptophyta</taxon>
        <taxon>Charophyceae</taxon>
        <taxon>Charales</taxon>
        <taxon>Characeae</taxon>
        <taxon>Chara</taxon>
    </lineage>
</organism>
<dbReference type="Pfam" id="PF00270">
    <property type="entry name" value="DEAD"/>
    <property type="match status" value="1"/>
</dbReference>
<dbReference type="PROSITE" id="PS50053">
    <property type="entry name" value="UBIQUITIN_2"/>
    <property type="match status" value="1"/>
</dbReference>
<feature type="compositionally biased region" description="Low complexity" evidence="3">
    <location>
        <begin position="189"/>
        <end position="200"/>
    </location>
</feature>
<dbReference type="GO" id="GO:0036297">
    <property type="term" value="P:interstrand cross-link repair"/>
    <property type="evidence" value="ECO:0007669"/>
    <property type="project" value="TreeGrafter"/>
</dbReference>
<dbReference type="InterPro" id="IPR001650">
    <property type="entry name" value="Helicase_C-like"/>
</dbReference>
<dbReference type="Pfam" id="PF22982">
    <property type="entry name" value="WHD_HRQ1"/>
    <property type="match status" value="1"/>
</dbReference>
<feature type="region of interest" description="Disordered" evidence="3">
    <location>
        <begin position="660"/>
        <end position="689"/>
    </location>
</feature>
<reference evidence="7 8" key="1">
    <citation type="journal article" date="2018" name="Cell">
        <title>The Chara Genome: Secondary Complexity and Implications for Plant Terrestrialization.</title>
        <authorList>
            <person name="Nishiyama T."/>
            <person name="Sakayama H."/>
            <person name="Vries J.D."/>
            <person name="Buschmann H."/>
            <person name="Saint-Marcoux D."/>
            <person name="Ullrich K.K."/>
            <person name="Haas F.B."/>
            <person name="Vanderstraeten L."/>
            <person name="Becker D."/>
            <person name="Lang D."/>
            <person name="Vosolsobe S."/>
            <person name="Rombauts S."/>
            <person name="Wilhelmsson P.K.I."/>
            <person name="Janitza P."/>
            <person name="Kern R."/>
            <person name="Heyl A."/>
            <person name="Rumpler F."/>
            <person name="Villalobos L.I.A.C."/>
            <person name="Clay J.M."/>
            <person name="Skokan R."/>
            <person name="Toyoda A."/>
            <person name="Suzuki Y."/>
            <person name="Kagoshima H."/>
            <person name="Schijlen E."/>
            <person name="Tajeshwar N."/>
            <person name="Catarino B."/>
            <person name="Hetherington A.J."/>
            <person name="Saltykova A."/>
            <person name="Bonnot C."/>
            <person name="Breuninger H."/>
            <person name="Symeonidi A."/>
            <person name="Radhakrishnan G.V."/>
            <person name="Van Nieuwerburgh F."/>
            <person name="Deforce D."/>
            <person name="Chang C."/>
            <person name="Karol K.G."/>
            <person name="Hedrich R."/>
            <person name="Ulvskov P."/>
            <person name="Glockner G."/>
            <person name="Delwiche C.F."/>
            <person name="Petrasek J."/>
            <person name="Van de Peer Y."/>
            <person name="Friml J."/>
            <person name="Beilby M."/>
            <person name="Dolan L."/>
            <person name="Kohara Y."/>
            <person name="Sugano S."/>
            <person name="Fujiyama A."/>
            <person name="Delaux P.-M."/>
            <person name="Quint M."/>
            <person name="TheiBen G."/>
            <person name="Hagemann M."/>
            <person name="Harholt J."/>
            <person name="Dunand C."/>
            <person name="Zachgo S."/>
            <person name="Langdale J."/>
            <person name="Maumus F."/>
            <person name="Straeten D.V.D."/>
            <person name="Gould S.B."/>
            <person name="Rensing S.A."/>
        </authorList>
    </citation>
    <scope>NUCLEOTIDE SEQUENCE [LARGE SCALE GENOMIC DNA]</scope>
    <source>
        <strain evidence="7 8">S276</strain>
    </source>
</reference>
<evidence type="ECO:0000259" key="4">
    <source>
        <dbReference type="PROSITE" id="PS50053"/>
    </source>
</evidence>